<dbReference type="Proteomes" id="UP000476310">
    <property type="component" value="Unassembled WGS sequence"/>
</dbReference>
<dbReference type="EMBL" id="JAAIKT010000013">
    <property type="protein sequence ID" value="NEW71488.1"/>
    <property type="molecule type" value="Genomic_DNA"/>
</dbReference>
<reference evidence="1" key="1">
    <citation type="submission" date="2020-02" db="EMBL/GenBank/DDBJ databases">
        <title>A new Streptomyces sp. for controlling soil-borne diseases.</title>
        <authorList>
            <person name="Li X."/>
            <person name="Tian Y."/>
            <person name="Gao K."/>
        </authorList>
    </citation>
    <scope>NUCLEOTIDE SEQUENCE [LARGE SCALE GENOMIC DNA]</scope>
    <source>
        <strain evidence="1">0250</strain>
    </source>
</reference>
<gene>
    <name evidence="1" type="ORF">G4H13_14010</name>
</gene>
<accession>A0A6G4AE46</accession>
<sequence>MDGSLNGLHFVAIDGQGDHLPALGNRRNHKLMHEQCLSKRDATAVRAVEHVAAFTQGSSRQAGVRCD</sequence>
<dbReference type="AlphaFoldDB" id="A0A6G4AE46"/>
<name>A0A6G4AE46_9ACTN</name>
<dbReference type="RefSeq" id="WP_164427207.1">
    <property type="nucleotide sequence ID" value="NZ_JAAIKT010000013.1"/>
</dbReference>
<evidence type="ECO:0000313" key="2">
    <source>
        <dbReference type="Proteomes" id="UP000476310"/>
    </source>
</evidence>
<protein>
    <submittedName>
        <fullName evidence="1">Uncharacterized protein</fullName>
    </submittedName>
</protein>
<keyword evidence="2" id="KW-1185">Reference proteome</keyword>
<comment type="caution">
    <text evidence="1">The sequence shown here is derived from an EMBL/GenBank/DDBJ whole genome shotgun (WGS) entry which is preliminary data.</text>
</comment>
<evidence type="ECO:0000313" key="1">
    <source>
        <dbReference type="EMBL" id="NEW71488.1"/>
    </source>
</evidence>
<organism evidence="1 2">
    <name type="scientific">Streptomyces rhizosphaericus</name>
    <dbReference type="NCBI Taxonomy" id="114699"/>
    <lineage>
        <taxon>Bacteria</taxon>
        <taxon>Bacillati</taxon>
        <taxon>Actinomycetota</taxon>
        <taxon>Actinomycetes</taxon>
        <taxon>Kitasatosporales</taxon>
        <taxon>Streptomycetaceae</taxon>
        <taxon>Streptomyces</taxon>
        <taxon>Streptomyces violaceusniger group</taxon>
    </lineage>
</organism>
<proteinExistence type="predicted"/>